<comment type="caution">
    <text evidence="5">The sequence shown here is derived from an EMBL/GenBank/DDBJ whole genome shotgun (WGS) entry which is preliminary data.</text>
</comment>
<dbReference type="InterPro" id="IPR011625">
    <property type="entry name" value="A2M_N_BRD"/>
</dbReference>
<sequence length="1773" mass="189715">TTAAPDDVTVAGVSIEAEQGRALLIAFDHPVAGVTAGSRPAKEPAAISPSVSGVWTWINPFMLRFEPSEPFATAKSYAITIKPDHIVAAPQRLTGETKFAAAHGVFELTRLTGHLESAAEEGPGMVRIEGEAVFNRTVNPEALLEHLKILDPLRGDGDPVFFYIPDSSPGRKLTFISDPIAAKTQARDITLTLSAETVPEKGGVPLGREVKTTVPVVLDTVLKVNAISAESQGEASVLRINFSTPVAAKALEDHLTIAPEVARRIHSEDGDLIVTGEFIPGRDYQVTLRKGLAAADGAMLEQDVAEAVSVPDLDPMAVFKDQGMFLSRSGYKNLAVKSVNTDTADMVIDRVYLNNLFAFLNFDYSAMDQSFTGQYLSHSLGDRLRKVTLSLTGPQNKAVTTPVNLEKYIAQETPGLYRVALTLPGQYEGDQRLVLITDLGIVAKRGNADILVFTASFSTLASVQGATVRIISDQNQEIARGTTDASGLFRAALSTEILEKNRPYLITVEKGNDFSFLLFDSFQTDTTGMDVDGRMLSKTGYTAFLYGERDIYRPGETLNGMAMVRDAALKTPASMPLTLRQTDPQGRKLGETVVKTDDKGMASFSLPLPGYLITGPYVLELLAGKEQIGEYRFQVEDFVPDRISVNVEPGQTMALPGQKLGFAVKSRYLFGAPASELPVEARVRLTKAPFTPKGFEQYSFGDPERSFEDAEFFQSDESLGPDGAQTFEAELPQDVRPPAALSAVITARVREGGGRGVTALARVPVHAYPSYPGLKRLEREGREPGKPLVLDFVNVSAAGEEAKPGELKARFYKDDWQTVLRRDPGGSFKYDSVRDSRLLDAKTIAAGTSHGTVTFTPPTVGSYRVVLTDTATGAASQVEFFCGGFGYSPWALENPARIELVPDKKEYASGETATFQVRAPFAGRMLVTVENEEVRQAFVMDMPGNTGQINIPVKPEYMPNAYVTATLVRKASDLSSGSVARAFGAAPLYVDRAEGRLEVIASAPAEMRPGTPLVIDVTTRSGAALTVSAVDEGILQLIAQKTPDPYGEFYAKRQLGVESFDIFSMLLPEVPPLHGKSLAGGGDSLEDLSKFLRSESPASRLVAFWSGVVVADGQGKARVSFDVPEFRGAVRIMVVAADGKRFGSAETVTRVKSPLSVSPSFPRFLSLEETVDIPVAVRNDTPGPGDFVVTLAVTGSASCAAPQKSVSLAPGEEKTLFFPVATGPGEGMATFAVTVSGNGEKAAASQELFARSPLPARSDIQSGGVESASAKLEDVAAGFVPGTARRDIFIGRQPLLRFAANLRELLTYPHGCVEQTVSKAFPLLYFADLAKVLAPDILPGGQPAAMVQAAVKRLMSMQIYDGGFSMWPGGQETVDWPSVYAAHFLVEAKAAGYHVDEDSLRRALRFVAGLAKNAASDDQEGEDGGSGAKVSAYALYVLARAGKADIGAMDYLRDAANGGLSADARGLLGAAYAAVGNQKAASALLAGSPPADTVKRQTGGALDSPLRDKALYLAALTDAAPKDSRLPKLAADTARLFAAVRHPSTQEAAFAFVALGKYYAKQAAKKPFSGKLYAGSTLLTDFSSDKPLSLRGIPDAGALRIEMDGGYEAGAAFFSVETRGVPLMSAYKPERAGLEIVREYLDRQGNPLAGDVVSQGTLLVLKTSVRSLSGAVENLVLQNLLPTGIEVENPRLATTEKLPWMTGDDLEVDYVDYRGDRVNVFADLPDEKWRSQFSLLRAVTPGTFHVPPPQVEAMYDPSLMASGPLGKITVQVK</sequence>
<evidence type="ECO:0000256" key="1">
    <source>
        <dbReference type="ARBA" id="ARBA00010556"/>
    </source>
</evidence>
<dbReference type="Pfam" id="PF17973">
    <property type="entry name" value="bMG10"/>
    <property type="match status" value="1"/>
</dbReference>
<dbReference type="CDD" id="cd02891">
    <property type="entry name" value="A2M_like"/>
    <property type="match status" value="1"/>
</dbReference>
<organism evidence="5 6">
    <name type="scientific">Desulfolutivibrio sulfodismutans</name>
    <dbReference type="NCBI Taxonomy" id="63561"/>
    <lineage>
        <taxon>Bacteria</taxon>
        <taxon>Pseudomonadati</taxon>
        <taxon>Thermodesulfobacteriota</taxon>
        <taxon>Desulfovibrionia</taxon>
        <taxon>Desulfovibrionales</taxon>
        <taxon>Desulfovibrionaceae</taxon>
        <taxon>Desulfolutivibrio</taxon>
    </lineage>
</organism>
<keyword evidence="2" id="KW-0732">Signal</keyword>
<evidence type="ECO:0000256" key="2">
    <source>
        <dbReference type="ARBA" id="ARBA00022729"/>
    </source>
</evidence>
<dbReference type="Proteomes" id="UP000469724">
    <property type="component" value="Unassembled WGS sequence"/>
</dbReference>
<evidence type="ECO:0000259" key="4">
    <source>
        <dbReference type="SMART" id="SM01360"/>
    </source>
</evidence>
<name>A0A7K3NPE7_9BACT</name>
<evidence type="ECO:0000313" key="5">
    <source>
        <dbReference type="EMBL" id="NDY57079.1"/>
    </source>
</evidence>
<accession>A0A7K3NPE7</accession>
<dbReference type="InterPro" id="IPR041203">
    <property type="entry name" value="Bact_A2M_MG5"/>
</dbReference>
<feature type="non-terminal residue" evidence="5">
    <location>
        <position position="1"/>
    </location>
</feature>
<evidence type="ECO:0000313" key="6">
    <source>
        <dbReference type="Proteomes" id="UP000469724"/>
    </source>
</evidence>
<keyword evidence="6" id="KW-1185">Reference proteome</keyword>
<dbReference type="InterPro" id="IPR021868">
    <property type="entry name" value="Alpha_2_Macroglob_MG3"/>
</dbReference>
<comment type="similarity">
    <text evidence="1">Belongs to the protease inhibitor I39 (alpha-2-macroglobulin) family. Bacterial alpha-2-macroglobulin subfamily.</text>
</comment>
<dbReference type="RefSeq" id="WP_163302126.1">
    <property type="nucleotide sequence ID" value="NZ_JAAGRQ010000036.1"/>
</dbReference>
<dbReference type="Pfam" id="PF17972">
    <property type="entry name" value="bMG5"/>
    <property type="match status" value="1"/>
</dbReference>
<dbReference type="EMBL" id="JAAGRQ010000036">
    <property type="protein sequence ID" value="NDY57079.1"/>
    <property type="molecule type" value="Genomic_DNA"/>
</dbReference>
<dbReference type="SMART" id="SM01360">
    <property type="entry name" value="A2M"/>
    <property type="match status" value="1"/>
</dbReference>
<dbReference type="InterPro" id="IPR047565">
    <property type="entry name" value="Alpha-macroglob_thiol-ester_cl"/>
</dbReference>
<dbReference type="Pfam" id="PF11974">
    <property type="entry name" value="bMG3"/>
    <property type="match status" value="1"/>
</dbReference>
<dbReference type="Gene3D" id="1.50.10.20">
    <property type="match status" value="1"/>
</dbReference>
<evidence type="ECO:0000259" key="3">
    <source>
        <dbReference type="SMART" id="SM01359"/>
    </source>
</evidence>
<dbReference type="PANTHER" id="PTHR40094">
    <property type="entry name" value="ALPHA-2-MACROGLOBULIN HOMOLOG"/>
    <property type="match status" value="1"/>
</dbReference>
<dbReference type="SMART" id="SM01359">
    <property type="entry name" value="A2M_N_2"/>
    <property type="match status" value="1"/>
</dbReference>
<dbReference type="Pfam" id="PF00207">
    <property type="entry name" value="A2M"/>
    <property type="match status" value="1"/>
</dbReference>
<dbReference type="Gene3D" id="2.60.40.1930">
    <property type="match status" value="1"/>
</dbReference>
<protein>
    <submittedName>
        <fullName evidence="5">Alpha-2-macroglobulin family protein</fullName>
    </submittedName>
</protein>
<dbReference type="InterPro" id="IPR041462">
    <property type="entry name" value="Bact_A2M_MG6"/>
</dbReference>
<reference evidence="5 6" key="1">
    <citation type="submission" date="2020-02" db="EMBL/GenBank/DDBJ databases">
        <title>Comparative genomics of sulfur disproportionating microorganisms.</title>
        <authorList>
            <person name="Ward L.M."/>
            <person name="Bertran E."/>
            <person name="Johnston D.T."/>
        </authorList>
    </citation>
    <scope>NUCLEOTIDE SEQUENCE [LARGE SCALE GENOMIC DNA]</scope>
    <source>
        <strain evidence="5 6">DSM 3696</strain>
    </source>
</reference>
<dbReference type="InterPro" id="IPR002890">
    <property type="entry name" value="MG2"/>
</dbReference>
<dbReference type="InterPro" id="IPR051802">
    <property type="entry name" value="YfhM-like"/>
</dbReference>
<dbReference type="Gene3D" id="2.60.40.3710">
    <property type="match status" value="1"/>
</dbReference>
<dbReference type="Pfam" id="PF17962">
    <property type="entry name" value="bMG6"/>
    <property type="match status" value="1"/>
</dbReference>
<feature type="domain" description="Alpha-2-macroglobulin" evidence="4">
    <location>
        <begin position="1102"/>
        <end position="1191"/>
    </location>
</feature>
<dbReference type="Pfam" id="PF01835">
    <property type="entry name" value="MG2"/>
    <property type="match status" value="1"/>
</dbReference>
<dbReference type="GO" id="GO:0004866">
    <property type="term" value="F:endopeptidase inhibitor activity"/>
    <property type="evidence" value="ECO:0007669"/>
    <property type="project" value="InterPro"/>
</dbReference>
<feature type="domain" description="Alpha-2-macroglobulin bait region" evidence="3">
    <location>
        <begin position="898"/>
        <end position="1037"/>
    </location>
</feature>
<dbReference type="SMART" id="SM01419">
    <property type="entry name" value="Thiol-ester_cl"/>
    <property type="match status" value="1"/>
</dbReference>
<gene>
    <name evidence="5" type="ORF">G3N56_10020</name>
</gene>
<dbReference type="InterPro" id="IPR001599">
    <property type="entry name" value="Macroglobln_a2"/>
</dbReference>
<dbReference type="PANTHER" id="PTHR40094:SF1">
    <property type="entry name" value="UBIQUITIN DOMAIN-CONTAINING PROTEIN"/>
    <property type="match status" value="1"/>
</dbReference>
<dbReference type="InterPro" id="IPR041246">
    <property type="entry name" value="Bact_MG10"/>
</dbReference>
<dbReference type="InterPro" id="IPR008930">
    <property type="entry name" value="Terpenoid_cyclase/PrenylTrfase"/>
</dbReference>
<dbReference type="Pfam" id="PF07703">
    <property type="entry name" value="A2M_BRD"/>
    <property type="match status" value="1"/>
</dbReference>
<dbReference type="SUPFAM" id="SSF48239">
    <property type="entry name" value="Terpenoid cyclases/Protein prenyltransferases"/>
    <property type="match status" value="1"/>
</dbReference>
<proteinExistence type="inferred from homology"/>